<feature type="domain" description="Glycylpeptide N-tetradecanoyltransferase N-terminal" evidence="9">
    <location>
        <begin position="74"/>
        <end position="232"/>
    </location>
</feature>
<feature type="region of interest" description="Disordered" evidence="8">
    <location>
        <begin position="1"/>
        <end position="23"/>
    </location>
</feature>
<keyword evidence="4 6" id="KW-0808">Transferase</keyword>
<evidence type="ECO:0000259" key="10">
    <source>
        <dbReference type="Pfam" id="PF02799"/>
    </source>
</evidence>
<dbReference type="STRING" id="101127.A0A1X2GXK9"/>
<keyword evidence="12" id="KW-1185">Reference proteome</keyword>
<dbReference type="GO" id="GO:0005829">
    <property type="term" value="C:cytosol"/>
    <property type="evidence" value="ECO:0007669"/>
    <property type="project" value="EnsemblFungi"/>
</dbReference>
<comment type="caution">
    <text evidence="11">The sequence shown here is derived from an EMBL/GenBank/DDBJ whole genome shotgun (WGS) entry which is preliminary data.</text>
</comment>
<evidence type="ECO:0000256" key="4">
    <source>
        <dbReference type="ARBA" id="ARBA00022679"/>
    </source>
</evidence>
<evidence type="ECO:0000313" key="11">
    <source>
        <dbReference type="EMBL" id="ORX62820.1"/>
    </source>
</evidence>
<feature type="domain" description="Glycylpeptide N-tetradecanoyltransferase C-terminal" evidence="10">
    <location>
        <begin position="246"/>
        <end position="447"/>
    </location>
</feature>
<dbReference type="PANTHER" id="PTHR11377">
    <property type="entry name" value="N-MYRISTOYL TRANSFERASE"/>
    <property type="match status" value="1"/>
</dbReference>
<evidence type="ECO:0000313" key="12">
    <source>
        <dbReference type="Proteomes" id="UP000242146"/>
    </source>
</evidence>
<sequence>MPKDKQSQMPSLQDLLAGRGDMDEESRRKLEALLRTLSLQEDDSKNKKDMESHRFWRTQPVLKYDEVSDEIGAIEPSVPVDQVKQTPESLPNDFEWCELDMRDEQDAKELYDFLTKNYVEDDGGQFRFDYSFEFLRWALQPPGWRKDWLVGVRVTSTRRLVAFISAIPVHLRTMDKVTLMTEINFLNVHKRLRSKRLAPVMIREITRRSHLQGIFQAVYTAGAVLPKPVSTCQYFHRSLNPKKLVECGFSRVPHNSTMARMIKNYKVPEKPALEGFRVMEAKDVPEVRALLNKFLARYQFAPEFESDEEIVHWILPHEKVVWSYVVEDPTTHKITDMVSFYSLPSTVIGNPKHSTLNAAYLFYYATDKGLPEQKGGELDEQAQATFGNRLNEVMADALVMARKQDFDVFNALHLMDNHTFLSTQKFGSGDGFLNFYVYNWRCPEVQQEKIGLVML</sequence>
<name>A0A1X2GXK9_9FUNG</name>
<dbReference type="Pfam" id="PF01233">
    <property type="entry name" value="NMT"/>
    <property type="match status" value="1"/>
</dbReference>
<gene>
    <name evidence="11" type="ORF">DM01DRAFT_1330945</name>
</gene>
<reference evidence="11 12" key="1">
    <citation type="submission" date="2016-07" db="EMBL/GenBank/DDBJ databases">
        <title>Pervasive Adenine N6-methylation of Active Genes in Fungi.</title>
        <authorList>
            <consortium name="DOE Joint Genome Institute"/>
            <person name="Mondo S.J."/>
            <person name="Dannebaum R.O."/>
            <person name="Kuo R.C."/>
            <person name="Labutti K."/>
            <person name="Haridas S."/>
            <person name="Kuo A."/>
            <person name="Salamov A."/>
            <person name="Ahrendt S.R."/>
            <person name="Lipzen A."/>
            <person name="Sullivan W."/>
            <person name="Andreopoulos W.B."/>
            <person name="Clum A."/>
            <person name="Lindquist E."/>
            <person name="Daum C."/>
            <person name="Ramamoorthy G.K."/>
            <person name="Gryganskyi A."/>
            <person name="Culley D."/>
            <person name="Magnuson J.K."/>
            <person name="James T.Y."/>
            <person name="O'Malley M.A."/>
            <person name="Stajich J.E."/>
            <person name="Spatafora J.W."/>
            <person name="Visel A."/>
            <person name="Grigoriev I.V."/>
        </authorList>
    </citation>
    <scope>NUCLEOTIDE SEQUENCE [LARGE SCALE GENOMIC DNA]</scope>
    <source>
        <strain evidence="11 12">NRRL 3301</strain>
    </source>
</reference>
<dbReference type="InterPro" id="IPR022677">
    <property type="entry name" value="NMT_C"/>
</dbReference>
<dbReference type="Proteomes" id="UP000242146">
    <property type="component" value="Unassembled WGS sequence"/>
</dbReference>
<dbReference type="InterPro" id="IPR016181">
    <property type="entry name" value="Acyl_CoA_acyltransferase"/>
</dbReference>
<dbReference type="Pfam" id="PF02799">
    <property type="entry name" value="NMT_C"/>
    <property type="match status" value="1"/>
</dbReference>
<dbReference type="InterPro" id="IPR000903">
    <property type="entry name" value="NMT"/>
</dbReference>
<comment type="similarity">
    <text evidence="1 7">Belongs to the NMT family.</text>
</comment>
<evidence type="ECO:0000256" key="3">
    <source>
        <dbReference type="ARBA" id="ARBA00022240"/>
    </source>
</evidence>
<dbReference type="FunFam" id="3.40.630.170:FF:000003">
    <property type="entry name" value="Glycylpeptide N-tetradecanoyltransferase"/>
    <property type="match status" value="1"/>
</dbReference>
<dbReference type="EC" id="2.3.1.97" evidence="2 6"/>
<proteinExistence type="inferred from homology"/>
<evidence type="ECO:0000256" key="7">
    <source>
        <dbReference type="RuleBase" id="RU004178"/>
    </source>
</evidence>
<dbReference type="SUPFAM" id="SSF55729">
    <property type="entry name" value="Acyl-CoA N-acyltransferases (Nat)"/>
    <property type="match status" value="2"/>
</dbReference>
<evidence type="ECO:0000256" key="6">
    <source>
        <dbReference type="RuleBase" id="RU000586"/>
    </source>
</evidence>
<accession>A0A1X2GXK9</accession>
<dbReference type="GO" id="GO:0004379">
    <property type="term" value="F:glycylpeptide N-tetradecanoyltransferase activity"/>
    <property type="evidence" value="ECO:0007669"/>
    <property type="project" value="UniProtKB-EC"/>
</dbReference>
<dbReference type="EMBL" id="MCGT01000001">
    <property type="protein sequence ID" value="ORX62820.1"/>
    <property type="molecule type" value="Genomic_DNA"/>
</dbReference>
<evidence type="ECO:0000259" key="9">
    <source>
        <dbReference type="Pfam" id="PF01233"/>
    </source>
</evidence>
<dbReference type="PANTHER" id="PTHR11377:SF5">
    <property type="entry name" value="GLYCYLPEPTIDE N-TETRADECANOYLTRANSFERASE"/>
    <property type="match status" value="1"/>
</dbReference>
<dbReference type="PIRSF" id="PIRSF015892">
    <property type="entry name" value="N-myristl_transf"/>
    <property type="match status" value="1"/>
</dbReference>
<evidence type="ECO:0000256" key="5">
    <source>
        <dbReference type="ARBA" id="ARBA00023315"/>
    </source>
</evidence>
<comment type="catalytic activity">
    <reaction evidence="6">
        <text>N-terminal glycyl-[protein] + tetradecanoyl-CoA = N-tetradecanoylglycyl-[protein] + CoA + H(+)</text>
        <dbReference type="Rhea" id="RHEA:15521"/>
        <dbReference type="Rhea" id="RHEA-COMP:12666"/>
        <dbReference type="Rhea" id="RHEA-COMP:12667"/>
        <dbReference type="ChEBI" id="CHEBI:15378"/>
        <dbReference type="ChEBI" id="CHEBI:57287"/>
        <dbReference type="ChEBI" id="CHEBI:57385"/>
        <dbReference type="ChEBI" id="CHEBI:64723"/>
        <dbReference type="ChEBI" id="CHEBI:133050"/>
        <dbReference type="EC" id="2.3.1.97"/>
    </reaction>
</comment>
<dbReference type="Gene3D" id="3.40.630.170">
    <property type="match status" value="1"/>
</dbReference>
<evidence type="ECO:0000256" key="1">
    <source>
        <dbReference type="ARBA" id="ARBA00009469"/>
    </source>
</evidence>
<evidence type="ECO:0000256" key="8">
    <source>
        <dbReference type="SAM" id="MobiDB-lite"/>
    </source>
</evidence>
<dbReference type="OrthoDB" id="60315at2759"/>
<dbReference type="InterPro" id="IPR022676">
    <property type="entry name" value="NMT_N"/>
</dbReference>
<protein>
    <recommendedName>
        <fullName evidence="3 6">Glycylpeptide N-tetradecanoyltransferase</fullName>
        <ecNumber evidence="2 6">2.3.1.97</ecNumber>
    </recommendedName>
</protein>
<dbReference type="PROSITE" id="PS00976">
    <property type="entry name" value="NMT_2"/>
    <property type="match status" value="1"/>
</dbReference>
<dbReference type="AlphaFoldDB" id="A0A1X2GXK9"/>
<dbReference type="InterPro" id="IPR022678">
    <property type="entry name" value="NMT_CS"/>
</dbReference>
<organism evidence="11 12">
    <name type="scientific">Hesseltinella vesiculosa</name>
    <dbReference type="NCBI Taxonomy" id="101127"/>
    <lineage>
        <taxon>Eukaryota</taxon>
        <taxon>Fungi</taxon>
        <taxon>Fungi incertae sedis</taxon>
        <taxon>Mucoromycota</taxon>
        <taxon>Mucoromycotina</taxon>
        <taxon>Mucoromycetes</taxon>
        <taxon>Mucorales</taxon>
        <taxon>Cunninghamellaceae</taxon>
        <taxon>Hesseltinella</taxon>
    </lineage>
</organism>
<comment type="function">
    <text evidence="6">Adds a myristoyl group to the N-terminal glycine residue of certain cellular proteins.</text>
</comment>
<evidence type="ECO:0000256" key="2">
    <source>
        <dbReference type="ARBA" id="ARBA00012923"/>
    </source>
</evidence>
<keyword evidence="5 6" id="KW-0012">Acyltransferase</keyword>